<evidence type="ECO:0000259" key="8">
    <source>
        <dbReference type="PROSITE" id="PS50928"/>
    </source>
</evidence>
<feature type="transmembrane region" description="Helical" evidence="7">
    <location>
        <begin position="7"/>
        <end position="25"/>
    </location>
</feature>
<evidence type="ECO:0000256" key="1">
    <source>
        <dbReference type="ARBA" id="ARBA00004651"/>
    </source>
</evidence>
<keyword evidence="6 7" id="KW-0472">Membrane</keyword>
<dbReference type="Proteomes" id="UP000552644">
    <property type="component" value="Unassembled WGS sequence"/>
</dbReference>
<comment type="caution">
    <text evidence="9">The sequence shown here is derived from an EMBL/GenBank/DDBJ whole genome shotgun (WGS) entry which is preliminary data.</text>
</comment>
<evidence type="ECO:0000256" key="4">
    <source>
        <dbReference type="ARBA" id="ARBA00022692"/>
    </source>
</evidence>
<organism evidence="9 10">
    <name type="scientific">Streptosporangium saharense</name>
    <dbReference type="NCBI Taxonomy" id="1706840"/>
    <lineage>
        <taxon>Bacteria</taxon>
        <taxon>Bacillati</taxon>
        <taxon>Actinomycetota</taxon>
        <taxon>Actinomycetes</taxon>
        <taxon>Streptosporangiales</taxon>
        <taxon>Streptosporangiaceae</taxon>
        <taxon>Streptosporangium</taxon>
    </lineage>
</organism>
<sequence>MAALSHAVLLWWAVLVTVPIVWTFLASVKSEREIFGDAWSLPASVRLDNWARAWQQAHVGRYMLNSVVVVACGTAGTMLLGAMAAYVLARYRFRGSRVVHALFVAGLALPVYLVLTPLFFVVRNTGALPLVGPFIGLNTHGGLVLVYVAFSLPFTVFFLTAFFRTLPETVAEAAFVDGASHTRVFFQIMLPMARPGVVSVTIFNVLGQWNQYQLPLVLLPSDRDRWVLTQGIADISTTAGYDADWGALFAALGMAILPMIVVHALLQGQIRRGLTAGAFK</sequence>
<dbReference type="SUPFAM" id="SSF161098">
    <property type="entry name" value="MetI-like"/>
    <property type="match status" value="1"/>
</dbReference>
<accession>A0A7W7QQX2</accession>
<dbReference type="GO" id="GO:0055085">
    <property type="term" value="P:transmembrane transport"/>
    <property type="evidence" value="ECO:0007669"/>
    <property type="project" value="InterPro"/>
</dbReference>
<dbReference type="Gene3D" id="1.10.3720.10">
    <property type="entry name" value="MetI-like"/>
    <property type="match status" value="1"/>
</dbReference>
<evidence type="ECO:0000256" key="6">
    <source>
        <dbReference type="ARBA" id="ARBA00023136"/>
    </source>
</evidence>
<evidence type="ECO:0000256" key="3">
    <source>
        <dbReference type="ARBA" id="ARBA00022475"/>
    </source>
</evidence>
<dbReference type="EMBL" id="JACHJP010000006">
    <property type="protein sequence ID" value="MBB4918142.1"/>
    <property type="molecule type" value="Genomic_DNA"/>
</dbReference>
<dbReference type="AlphaFoldDB" id="A0A7W7QQX2"/>
<comment type="similarity">
    <text evidence="7">Belongs to the binding-protein-dependent transport system permease family.</text>
</comment>
<keyword evidence="10" id="KW-1185">Reference proteome</keyword>
<evidence type="ECO:0000256" key="2">
    <source>
        <dbReference type="ARBA" id="ARBA00022448"/>
    </source>
</evidence>
<feature type="transmembrane region" description="Helical" evidence="7">
    <location>
        <begin position="245"/>
        <end position="266"/>
    </location>
</feature>
<reference evidence="9 10" key="1">
    <citation type="submission" date="2020-08" db="EMBL/GenBank/DDBJ databases">
        <title>Genomic Encyclopedia of Type Strains, Phase III (KMG-III): the genomes of soil and plant-associated and newly described type strains.</title>
        <authorList>
            <person name="Whitman W."/>
        </authorList>
    </citation>
    <scope>NUCLEOTIDE SEQUENCE [LARGE SCALE GENOMIC DNA]</scope>
    <source>
        <strain evidence="9 10">CECT 8840</strain>
    </source>
</reference>
<protein>
    <submittedName>
        <fullName evidence="9">N-acetylglucosamine transport system permease protein</fullName>
    </submittedName>
</protein>
<keyword evidence="5 7" id="KW-1133">Transmembrane helix</keyword>
<dbReference type="PANTHER" id="PTHR43744:SF12">
    <property type="entry name" value="ABC TRANSPORTER PERMEASE PROTEIN MG189-RELATED"/>
    <property type="match status" value="1"/>
</dbReference>
<evidence type="ECO:0000256" key="5">
    <source>
        <dbReference type="ARBA" id="ARBA00022989"/>
    </source>
</evidence>
<keyword evidence="3" id="KW-1003">Cell membrane</keyword>
<keyword evidence="2 7" id="KW-0813">Transport</keyword>
<feature type="domain" description="ABC transmembrane type-1" evidence="8">
    <location>
        <begin position="63"/>
        <end position="266"/>
    </location>
</feature>
<comment type="subcellular location">
    <subcellularLocation>
        <location evidence="1 7">Cell membrane</location>
        <topology evidence="1 7">Multi-pass membrane protein</topology>
    </subcellularLocation>
</comment>
<evidence type="ECO:0000256" key="7">
    <source>
        <dbReference type="RuleBase" id="RU363032"/>
    </source>
</evidence>
<evidence type="ECO:0000313" key="10">
    <source>
        <dbReference type="Proteomes" id="UP000552644"/>
    </source>
</evidence>
<dbReference type="Pfam" id="PF00528">
    <property type="entry name" value="BPD_transp_1"/>
    <property type="match status" value="1"/>
</dbReference>
<evidence type="ECO:0000313" key="9">
    <source>
        <dbReference type="EMBL" id="MBB4918142.1"/>
    </source>
</evidence>
<dbReference type="InterPro" id="IPR035906">
    <property type="entry name" value="MetI-like_sf"/>
</dbReference>
<name>A0A7W7QQX2_9ACTN</name>
<feature type="transmembrane region" description="Helical" evidence="7">
    <location>
        <begin position="142"/>
        <end position="163"/>
    </location>
</feature>
<dbReference type="PROSITE" id="PS50928">
    <property type="entry name" value="ABC_TM1"/>
    <property type="match status" value="1"/>
</dbReference>
<feature type="transmembrane region" description="Helical" evidence="7">
    <location>
        <begin position="101"/>
        <end position="122"/>
    </location>
</feature>
<dbReference type="PANTHER" id="PTHR43744">
    <property type="entry name" value="ABC TRANSPORTER PERMEASE PROTEIN MG189-RELATED-RELATED"/>
    <property type="match status" value="1"/>
</dbReference>
<dbReference type="RefSeq" id="WP_184719090.1">
    <property type="nucleotide sequence ID" value="NZ_JACHJP010000006.1"/>
</dbReference>
<dbReference type="CDD" id="cd06261">
    <property type="entry name" value="TM_PBP2"/>
    <property type="match status" value="1"/>
</dbReference>
<keyword evidence="4 7" id="KW-0812">Transmembrane</keyword>
<dbReference type="GO" id="GO:0005886">
    <property type="term" value="C:plasma membrane"/>
    <property type="evidence" value="ECO:0007669"/>
    <property type="project" value="UniProtKB-SubCell"/>
</dbReference>
<feature type="transmembrane region" description="Helical" evidence="7">
    <location>
        <begin position="62"/>
        <end position="89"/>
    </location>
</feature>
<gene>
    <name evidence="9" type="ORF">FHS44_005269</name>
</gene>
<feature type="transmembrane region" description="Helical" evidence="7">
    <location>
        <begin position="184"/>
        <end position="206"/>
    </location>
</feature>
<proteinExistence type="inferred from homology"/>
<dbReference type="InterPro" id="IPR000515">
    <property type="entry name" value="MetI-like"/>
</dbReference>